<gene>
    <name evidence="1" type="ORF">BLA29_009249</name>
</gene>
<evidence type="ECO:0000313" key="2">
    <source>
        <dbReference type="Proteomes" id="UP000194236"/>
    </source>
</evidence>
<name>A0A1Y3AU15_EURMA</name>
<dbReference type="AlphaFoldDB" id="A0A1Y3AU15"/>
<dbReference type="Gene3D" id="2.60.40.200">
    <property type="entry name" value="Superoxide dismutase, copper/zinc binding domain"/>
    <property type="match status" value="1"/>
</dbReference>
<dbReference type="OrthoDB" id="666972at2759"/>
<dbReference type="Proteomes" id="UP000194236">
    <property type="component" value="Unassembled WGS sequence"/>
</dbReference>
<sequence length="230" mass="25277">MSANNDFTFQVEFAVLMKCDACRVKIVEELSHLPSVHIDEISVADQRLVLRLNESSPSAFEIQNLLENKLQLNTIIRGAGDFVAAVSEIRGSSRYPGVFGVARFVQNEHKQCLFDAVIAGLIDSSYNIGIHEYGDLSDSDLKSIGDEIFNISTDIQSIDGKLSVKKKIENLDIATKIGQSLAITNKNDGDIIGAGVIARASKIMNNLKKVCACSGRTLWEERQIIDGKQF</sequence>
<reference evidence="1 2" key="1">
    <citation type="submission" date="2017-03" db="EMBL/GenBank/DDBJ databases">
        <title>Genome Survey of Euroglyphus maynei.</title>
        <authorList>
            <person name="Arlian L.G."/>
            <person name="Morgan M.S."/>
            <person name="Rider S.D."/>
        </authorList>
    </citation>
    <scope>NUCLEOTIDE SEQUENCE [LARGE SCALE GENOMIC DNA]</scope>
    <source>
        <strain evidence="1">Arlian Lab</strain>
        <tissue evidence="1">Whole body</tissue>
    </source>
</reference>
<keyword evidence="2" id="KW-1185">Reference proteome</keyword>
<comment type="caution">
    <text evidence="1">The sequence shown here is derived from an EMBL/GenBank/DDBJ whole genome shotgun (WGS) entry which is preliminary data.</text>
</comment>
<evidence type="ECO:0000313" key="1">
    <source>
        <dbReference type="EMBL" id="OTF71284.1"/>
    </source>
</evidence>
<protein>
    <submittedName>
        <fullName evidence="1">Uncharacterized protein</fullName>
    </submittedName>
</protein>
<dbReference type="EMBL" id="MUJZ01061755">
    <property type="protein sequence ID" value="OTF71284.1"/>
    <property type="molecule type" value="Genomic_DNA"/>
</dbReference>
<dbReference type="SUPFAM" id="SSF49329">
    <property type="entry name" value="Cu,Zn superoxide dismutase-like"/>
    <property type="match status" value="1"/>
</dbReference>
<dbReference type="GO" id="GO:0006801">
    <property type="term" value="P:superoxide metabolic process"/>
    <property type="evidence" value="ECO:0007669"/>
    <property type="project" value="InterPro"/>
</dbReference>
<dbReference type="InterPro" id="IPR036423">
    <property type="entry name" value="SOD-like_Cu/Zn_dom_sf"/>
</dbReference>
<dbReference type="GO" id="GO:0005507">
    <property type="term" value="F:copper ion binding"/>
    <property type="evidence" value="ECO:0007669"/>
    <property type="project" value="InterPro"/>
</dbReference>
<dbReference type="InterPro" id="IPR036163">
    <property type="entry name" value="HMA_dom_sf"/>
</dbReference>
<accession>A0A1Y3AU15</accession>
<proteinExistence type="predicted"/>
<dbReference type="InterPro" id="IPR024134">
    <property type="entry name" value="SOD_Cu/Zn_/chaperone"/>
</dbReference>
<dbReference type="SUPFAM" id="SSF55008">
    <property type="entry name" value="HMA, heavy metal-associated domain"/>
    <property type="match status" value="1"/>
</dbReference>
<dbReference type="PANTHER" id="PTHR10003">
    <property type="entry name" value="SUPEROXIDE DISMUTASE CU-ZN -RELATED"/>
    <property type="match status" value="1"/>
</dbReference>
<organism evidence="1 2">
    <name type="scientific">Euroglyphus maynei</name>
    <name type="common">Mayne's house dust mite</name>
    <dbReference type="NCBI Taxonomy" id="6958"/>
    <lineage>
        <taxon>Eukaryota</taxon>
        <taxon>Metazoa</taxon>
        <taxon>Ecdysozoa</taxon>
        <taxon>Arthropoda</taxon>
        <taxon>Chelicerata</taxon>
        <taxon>Arachnida</taxon>
        <taxon>Acari</taxon>
        <taxon>Acariformes</taxon>
        <taxon>Sarcoptiformes</taxon>
        <taxon>Astigmata</taxon>
        <taxon>Psoroptidia</taxon>
        <taxon>Analgoidea</taxon>
        <taxon>Pyroglyphidae</taxon>
        <taxon>Pyroglyphinae</taxon>
        <taxon>Euroglyphus</taxon>
    </lineage>
</organism>